<comment type="subunit">
    <text evidence="2">Monomer.</text>
</comment>
<dbReference type="InterPro" id="IPR011013">
    <property type="entry name" value="Gal_mutarotase_sf_dom"/>
</dbReference>
<accession>A0A369QPB7</accession>
<comment type="cofactor">
    <cofactor evidence="1">
        <name>Ca(2+)</name>
        <dbReference type="ChEBI" id="CHEBI:29108"/>
    </cofactor>
</comment>
<organism evidence="5 6">
    <name type="scientific">Adhaeribacter pallidiroseus</name>
    <dbReference type="NCBI Taxonomy" id="2072847"/>
    <lineage>
        <taxon>Bacteria</taxon>
        <taxon>Pseudomonadati</taxon>
        <taxon>Bacteroidota</taxon>
        <taxon>Cytophagia</taxon>
        <taxon>Cytophagales</taxon>
        <taxon>Hymenobacteraceae</taxon>
        <taxon>Adhaeribacter</taxon>
    </lineage>
</organism>
<dbReference type="GO" id="GO:0003824">
    <property type="term" value="F:catalytic activity"/>
    <property type="evidence" value="ECO:0007669"/>
    <property type="project" value="InterPro"/>
</dbReference>
<dbReference type="RefSeq" id="WP_115374509.1">
    <property type="nucleotide sequence ID" value="NZ_QASA01000001.1"/>
</dbReference>
<evidence type="ECO:0000256" key="2">
    <source>
        <dbReference type="ARBA" id="ARBA00011245"/>
    </source>
</evidence>
<evidence type="ECO:0000256" key="3">
    <source>
        <dbReference type="ARBA" id="ARBA00022837"/>
    </source>
</evidence>
<proteinExistence type="predicted"/>
<dbReference type="Gene3D" id="2.70.98.10">
    <property type="match status" value="1"/>
</dbReference>
<dbReference type="AlphaFoldDB" id="A0A369QPB7"/>
<keyword evidence="4" id="KW-0732">Signal</keyword>
<evidence type="ECO:0000313" key="6">
    <source>
        <dbReference type="Proteomes" id="UP000253919"/>
    </source>
</evidence>
<dbReference type="EMBL" id="QASA01000001">
    <property type="protein sequence ID" value="RDC65515.1"/>
    <property type="molecule type" value="Genomic_DNA"/>
</dbReference>
<feature type="chain" id="PRO_5016810175" description="Aldose 1-epimerase" evidence="4">
    <location>
        <begin position="20"/>
        <end position="330"/>
    </location>
</feature>
<keyword evidence="6" id="KW-1185">Reference proteome</keyword>
<keyword evidence="3" id="KW-0106">Calcium</keyword>
<gene>
    <name evidence="5" type="ORF">AHMF7616_04145</name>
</gene>
<evidence type="ECO:0000313" key="5">
    <source>
        <dbReference type="EMBL" id="RDC65515.1"/>
    </source>
</evidence>
<dbReference type="SUPFAM" id="SSF74650">
    <property type="entry name" value="Galactose mutarotase-like"/>
    <property type="match status" value="1"/>
</dbReference>
<dbReference type="GO" id="GO:0005975">
    <property type="term" value="P:carbohydrate metabolic process"/>
    <property type="evidence" value="ECO:0007669"/>
    <property type="project" value="InterPro"/>
</dbReference>
<evidence type="ECO:0000256" key="4">
    <source>
        <dbReference type="SAM" id="SignalP"/>
    </source>
</evidence>
<protein>
    <recommendedName>
        <fullName evidence="7">Aldose 1-epimerase</fullName>
    </recommendedName>
</protein>
<feature type="signal peptide" evidence="4">
    <location>
        <begin position="1"/>
        <end position="19"/>
    </location>
</feature>
<dbReference type="GO" id="GO:0030246">
    <property type="term" value="F:carbohydrate binding"/>
    <property type="evidence" value="ECO:0007669"/>
    <property type="project" value="InterPro"/>
</dbReference>
<dbReference type="OrthoDB" id="5621785at2"/>
<evidence type="ECO:0008006" key="7">
    <source>
        <dbReference type="Google" id="ProtNLM"/>
    </source>
</evidence>
<comment type="caution">
    <text evidence="5">The sequence shown here is derived from an EMBL/GenBank/DDBJ whole genome shotgun (WGS) entry which is preliminary data.</text>
</comment>
<sequence length="330" mass="37321">MKKLFFTICILFSLTSAMWVVDFPQAEIKSESVKAKLYLPDAQQGFYQGTRFDWSGVIASLEYQGHQYFSQWFEKYDPKVHESATGPVEEFTVLGYDEAKAGDTFLKIGVGALRKPDDSKYFFAKYYDIVDPGKWTVNKKADRIEFTHELKDAAGYSYIYRKTVRLIKGKPQLVLEHSLKNTGKKAISTSVYNHNFFTIDNEPTGPGIEVKFPFNVQAAGSTRGFGDMVLAGNNKITYTRLLNKGEQVFSSGLEGFGTTAKDYDFRIENRKTGAGVRITSDQSIQKIVYWACSTTSCPEPYIAVNAEPGQEVKWKINYDFYTFPKTASTN</sequence>
<dbReference type="Proteomes" id="UP000253919">
    <property type="component" value="Unassembled WGS sequence"/>
</dbReference>
<name>A0A369QPB7_9BACT</name>
<reference evidence="5 6" key="1">
    <citation type="submission" date="2018-04" db="EMBL/GenBank/DDBJ databases">
        <title>Adhaeribacter sp. HMF7616 genome sequencing and assembly.</title>
        <authorList>
            <person name="Kang H."/>
            <person name="Kang J."/>
            <person name="Cha I."/>
            <person name="Kim H."/>
            <person name="Joh K."/>
        </authorList>
    </citation>
    <scope>NUCLEOTIDE SEQUENCE [LARGE SCALE GENOMIC DNA]</scope>
    <source>
        <strain evidence="5 6">HMF7616</strain>
    </source>
</reference>
<dbReference type="InterPro" id="IPR014718">
    <property type="entry name" value="GH-type_carb-bd"/>
</dbReference>
<evidence type="ECO:0000256" key="1">
    <source>
        <dbReference type="ARBA" id="ARBA00001913"/>
    </source>
</evidence>